<dbReference type="PROSITE" id="PS00237">
    <property type="entry name" value="G_PROTEIN_RECEP_F1_1"/>
    <property type="match status" value="1"/>
</dbReference>
<dbReference type="PANTHER" id="PTHR11334">
    <property type="entry name" value="MAS-RELATED G-PROTEIN COUPLED RECEPTOR"/>
    <property type="match status" value="1"/>
</dbReference>
<dbReference type="Proteomes" id="UP000694863">
    <property type="component" value="Unplaced"/>
</dbReference>
<evidence type="ECO:0000256" key="8">
    <source>
        <dbReference type="ARBA" id="ARBA00023224"/>
    </source>
</evidence>
<comment type="similarity">
    <text evidence="9">Belongs to the G-protein coupled receptor 1 family.</text>
</comment>
<keyword evidence="13" id="KW-1185">Reference proteome</keyword>
<feature type="region of interest" description="Disordered" evidence="10">
    <location>
        <begin position="304"/>
        <end position="329"/>
    </location>
</feature>
<dbReference type="InterPro" id="IPR000276">
    <property type="entry name" value="GPCR_Rhodpsn"/>
</dbReference>
<dbReference type="RefSeq" id="XP_004711685.1">
    <property type="nucleotide sequence ID" value="XM_004711628.1"/>
</dbReference>
<keyword evidence="4 11" id="KW-1133">Transmembrane helix</keyword>
<reference evidence="14" key="1">
    <citation type="submission" date="2025-08" db="UniProtKB">
        <authorList>
            <consortium name="RefSeq"/>
        </authorList>
    </citation>
    <scope>IDENTIFICATION</scope>
</reference>
<evidence type="ECO:0000256" key="6">
    <source>
        <dbReference type="ARBA" id="ARBA00023136"/>
    </source>
</evidence>
<protein>
    <submittedName>
        <fullName evidence="14">Mas-related G-protein coupled receptor member X1-like</fullName>
    </submittedName>
</protein>
<sequence length="329" mass="36940">MEPASADWGNLLSTVNESDATFQEDFDTITITFLTTSFLAVILAPLGLAGNAVVVWLLGCRLRRNPFSVYILHLAVADCLVLGIVGAFCLLDLTYFFLGENIEFLLRINHVVVFPYLMDMSLLSAIGTERCLSILCPLWYRCRRPSYMSAVTCTLLWALCLMLAILDWVYCSGINGEMARHWCPSFEFVIAMWVIFLFVVLCGSSLVLLVKVFHGSRRRKMTRLIVTILITVLVCLLCGLPFGISWFTLPWMDMDLGTFSYFCSRFLSCVNSSANPIIYFFVGSFRQRQRVRPTLRMVLQRALQDTPEGEEPGGAPPQGPTEQAESSAV</sequence>
<feature type="transmembrane region" description="Helical" evidence="11">
    <location>
        <begin position="259"/>
        <end position="282"/>
    </location>
</feature>
<keyword evidence="2" id="KW-1003">Cell membrane</keyword>
<feature type="transmembrane region" description="Helical" evidence="11">
    <location>
        <begin position="224"/>
        <end position="247"/>
    </location>
</feature>
<keyword evidence="5 9" id="KW-0297">G-protein coupled receptor</keyword>
<feature type="transmembrane region" description="Helical" evidence="11">
    <location>
        <begin position="190"/>
        <end position="212"/>
    </location>
</feature>
<evidence type="ECO:0000256" key="10">
    <source>
        <dbReference type="SAM" id="MobiDB-lite"/>
    </source>
</evidence>
<evidence type="ECO:0000256" key="7">
    <source>
        <dbReference type="ARBA" id="ARBA00023170"/>
    </source>
</evidence>
<feature type="transmembrane region" description="Helical" evidence="11">
    <location>
        <begin position="70"/>
        <end position="98"/>
    </location>
</feature>
<evidence type="ECO:0000256" key="9">
    <source>
        <dbReference type="RuleBase" id="RU000688"/>
    </source>
</evidence>
<gene>
    <name evidence="14" type="primary">LOC101658278</name>
</gene>
<evidence type="ECO:0000256" key="5">
    <source>
        <dbReference type="ARBA" id="ARBA00023040"/>
    </source>
</evidence>
<dbReference type="PANTHER" id="PTHR11334:SF29">
    <property type="entry name" value="MAS-RELATED G-PROTEIN COUPLED RECEPTOR MEMBER X2"/>
    <property type="match status" value="1"/>
</dbReference>
<feature type="transmembrane region" description="Helical" evidence="11">
    <location>
        <begin position="104"/>
        <end position="126"/>
    </location>
</feature>
<feature type="transmembrane region" description="Helical" evidence="11">
    <location>
        <begin position="31"/>
        <end position="58"/>
    </location>
</feature>
<dbReference type="SUPFAM" id="SSF81321">
    <property type="entry name" value="Family A G protein-coupled receptor-like"/>
    <property type="match status" value="1"/>
</dbReference>
<evidence type="ECO:0000313" key="13">
    <source>
        <dbReference type="Proteomes" id="UP000694863"/>
    </source>
</evidence>
<dbReference type="InterPro" id="IPR026234">
    <property type="entry name" value="MRGPCRFAMILY"/>
</dbReference>
<dbReference type="Pfam" id="PF00001">
    <property type="entry name" value="7tm_1"/>
    <property type="match status" value="1"/>
</dbReference>
<dbReference type="InterPro" id="IPR017452">
    <property type="entry name" value="GPCR_Rhodpsn_7TM"/>
</dbReference>
<dbReference type="Gene3D" id="1.20.1070.10">
    <property type="entry name" value="Rhodopsin 7-helix transmembrane proteins"/>
    <property type="match status" value="1"/>
</dbReference>
<dbReference type="PROSITE" id="PS50262">
    <property type="entry name" value="G_PROTEIN_RECEP_F1_2"/>
    <property type="match status" value="1"/>
</dbReference>
<keyword evidence="7 9" id="KW-0675">Receptor</keyword>
<evidence type="ECO:0000256" key="4">
    <source>
        <dbReference type="ARBA" id="ARBA00022989"/>
    </source>
</evidence>
<evidence type="ECO:0000313" key="14">
    <source>
        <dbReference type="RefSeq" id="XP_004711685.1"/>
    </source>
</evidence>
<feature type="domain" description="G-protein coupled receptors family 1 profile" evidence="12">
    <location>
        <begin position="50"/>
        <end position="279"/>
    </location>
</feature>
<feature type="compositionally biased region" description="Low complexity" evidence="10">
    <location>
        <begin position="320"/>
        <end position="329"/>
    </location>
</feature>
<evidence type="ECO:0000259" key="12">
    <source>
        <dbReference type="PROSITE" id="PS50262"/>
    </source>
</evidence>
<feature type="transmembrane region" description="Helical" evidence="11">
    <location>
        <begin position="147"/>
        <end position="170"/>
    </location>
</feature>
<keyword evidence="6 11" id="KW-0472">Membrane</keyword>
<dbReference type="PRINTS" id="PR02108">
    <property type="entry name" value="MRGPCRFAMILY"/>
</dbReference>
<evidence type="ECO:0000256" key="3">
    <source>
        <dbReference type="ARBA" id="ARBA00022692"/>
    </source>
</evidence>
<evidence type="ECO:0000256" key="1">
    <source>
        <dbReference type="ARBA" id="ARBA00004651"/>
    </source>
</evidence>
<evidence type="ECO:0000256" key="11">
    <source>
        <dbReference type="SAM" id="Phobius"/>
    </source>
</evidence>
<dbReference type="PRINTS" id="PR00237">
    <property type="entry name" value="GPCRRHODOPSN"/>
</dbReference>
<proteinExistence type="inferred from homology"/>
<evidence type="ECO:0000256" key="2">
    <source>
        <dbReference type="ARBA" id="ARBA00022475"/>
    </source>
</evidence>
<keyword evidence="8 9" id="KW-0807">Transducer</keyword>
<keyword evidence="3 9" id="KW-0812">Transmembrane</keyword>
<comment type="subcellular location">
    <subcellularLocation>
        <location evidence="1">Cell membrane</location>
        <topology evidence="1">Multi-pass membrane protein</topology>
    </subcellularLocation>
</comment>
<accession>A0ABM0IZU2</accession>
<name>A0ABM0IZU2_ECHTE</name>
<organism evidence="13 14">
    <name type="scientific">Echinops telfairi</name>
    <name type="common">Lesser hedgehog tenrec</name>
    <dbReference type="NCBI Taxonomy" id="9371"/>
    <lineage>
        <taxon>Eukaryota</taxon>
        <taxon>Metazoa</taxon>
        <taxon>Chordata</taxon>
        <taxon>Craniata</taxon>
        <taxon>Vertebrata</taxon>
        <taxon>Euteleostomi</taxon>
        <taxon>Mammalia</taxon>
        <taxon>Eutheria</taxon>
        <taxon>Afrotheria</taxon>
        <taxon>Tenrecidae</taxon>
        <taxon>Tenrecinae</taxon>
        <taxon>Echinops</taxon>
    </lineage>
</organism>
<dbReference type="GeneID" id="101658278"/>